<accession>F0ZZ31</accession>
<dbReference type="Gene3D" id="6.10.280.150">
    <property type="match status" value="2"/>
</dbReference>
<dbReference type="GO" id="GO:0030036">
    <property type="term" value="P:actin cytoskeleton organization"/>
    <property type="evidence" value="ECO:0000318"/>
    <property type="project" value="GO_Central"/>
</dbReference>
<dbReference type="OrthoDB" id="20101at2759"/>
<feature type="compositionally biased region" description="Polar residues" evidence="2">
    <location>
        <begin position="290"/>
        <end position="301"/>
    </location>
</feature>
<dbReference type="GO" id="GO:0005856">
    <property type="term" value="C:cytoskeleton"/>
    <property type="evidence" value="ECO:0007669"/>
    <property type="project" value="UniProtKB-SubCell"/>
</dbReference>
<comment type="similarity">
    <text evidence="1">Belongs to the SCAR/WAVE family.</text>
</comment>
<dbReference type="PANTHER" id="PTHR12902:SF1">
    <property type="entry name" value="WISKOTT-ALDRICH SYNDROME PROTEIN FAMILY MEMBER"/>
    <property type="match status" value="1"/>
</dbReference>
<feature type="compositionally biased region" description="Low complexity" evidence="2">
    <location>
        <begin position="225"/>
        <end position="242"/>
    </location>
</feature>
<feature type="compositionally biased region" description="Pro residues" evidence="2">
    <location>
        <begin position="334"/>
        <end position="356"/>
    </location>
</feature>
<gene>
    <name evidence="4" type="ORF">DICPUDRAFT_40920</name>
</gene>
<dbReference type="eggNOG" id="KOG1830">
    <property type="taxonomic scope" value="Eukaryota"/>
</dbReference>
<proteinExistence type="inferred from homology"/>
<dbReference type="KEGG" id="dpp:DICPUDRAFT_40920"/>
<dbReference type="Proteomes" id="UP000001064">
    <property type="component" value="Unassembled WGS sequence"/>
</dbReference>
<protein>
    <recommendedName>
        <fullName evidence="3">WH2 domain-containing protein</fullName>
    </recommendedName>
</protein>
<evidence type="ECO:0000259" key="3">
    <source>
        <dbReference type="PROSITE" id="PS51082"/>
    </source>
</evidence>
<organism evidence="4 5">
    <name type="scientific">Dictyostelium purpureum</name>
    <name type="common">Slime mold</name>
    <dbReference type="NCBI Taxonomy" id="5786"/>
    <lineage>
        <taxon>Eukaryota</taxon>
        <taxon>Amoebozoa</taxon>
        <taxon>Evosea</taxon>
        <taxon>Eumycetozoa</taxon>
        <taxon>Dictyostelia</taxon>
        <taxon>Dictyosteliales</taxon>
        <taxon>Dictyosteliaceae</taxon>
        <taxon>Dictyostelium</taxon>
    </lineage>
</organism>
<evidence type="ECO:0000256" key="1">
    <source>
        <dbReference type="ARBA" id="ARBA00006993"/>
    </source>
</evidence>
<dbReference type="VEuPathDB" id="AmoebaDB:DICPUDRAFT_40920"/>
<feature type="region of interest" description="Disordered" evidence="2">
    <location>
        <begin position="172"/>
        <end position="201"/>
    </location>
</feature>
<feature type="region of interest" description="Disordered" evidence="2">
    <location>
        <begin position="225"/>
        <end position="379"/>
    </location>
</feature>
<dbReference type="GO" id="GO:0034237">
    <property type="term" value="F:protein kinase A regulatory subunit binding"/>
    <property type="evidence" value="ECO:0000318"/>
    <property type="project" value="GO_Central"/>
</dbReference>
<feature type="domain" description="WH2" evidence="3">
    <location>
        <begin position="375"/>
        <end position="392"/>
    </location>
</feature>
<dbReference type="GO" id="GO:0031209">
    <property type="term" value="C:SCAR complex"/>
    <property type="evidence" value="ECO:0000318"/>
    <property type="project" value="GO_Central"/>
</dbReference>
<dbReference type="GO" id="GO:0003779">
    <property type="term" value="F:actin binding"/>
    <property type="evidence" value="ECO:0007669"/>
    <property type="project" value="UniProtKB-KW"/>
</dbReference>
<dbReference type="AlphaFoldDB" id="F0ZZ31"/>
<feature type="compositionally biased region" description="Pro residues" evidence="2">
    <location>
        <begin position="273"/>
        <end position="289"/>
    </location>
</feature>
<dbReference type="InParanoid" id="F0ZZ31"/>
<dbReference type="GO" id="GO:2000601">
    <property type="term" value="P:positive regulation of Arp2/3 complex-mediated actin nucleation"/>
    <property type="evidence" value="ECO:0000318"/>
    <property type="project" value="GO_Central"/>
</dbReference>
<dbReference type="GeneID" id="10508627"/>
<keyword evidence="5" id="KW-1185">Reference proteome</keyword>
<dbReference type="RefSeq" id="XP_003292671.1">
    <property type="nucleotide sequence ID" value="XM_003292623.1"/>
</dbReference>
<dbReference type="InterPro" id="IPR003124">
    <property type="entry name" value="WH2_dom"/>
</dbReference>
<dbReference type="GO" id="GO:0071933">
    <property type="term" value="F:Arp2/3 complex binding"/>
    <property type="evidence" value="ECO:0000318"/>
    <property type="project" value="GO_Central"/>
</dbReference>
<dbReference type="STRING" id="5786.F0ZZ31"/>
<dbReference type="PROSITE" id="PS51082">
    <property type="entry name" value="WH2"/>
    <property type="match status" value="1"/>
</dbReference>
<evidence type="ECO:0000313" key="5">
    <source>
        <dbReference type="Proteomes" id="UP000001064"/>
    </source>
</evidence>
<evidence type="ECO:0000313" key="4">
    <source>
        <dbReference type="EMBL" id="EGC30804.1"/>
    </source>
</evidence>
<dbReference type="PANTHER" id="PTHR12902">
    <property type="entry name" value="WASP-1"/>
    <property type="match status" value="1"/>
</dbReference>
<name>F0ZZ31_DICPU</name>
<feature type="compositionally biased region" description="Basic residues" evidence="2">
    <location>
        <begin position="178"/>
        <end position="192"/>
    </location>
</feature>
<dbReference type="EMBL" id="GL871299">
    <property type="protein sequence ID" value="EGC30804.1"/>
    <property type="molecule type" value="Genomic_DNA"/>
</dbReference>
<sequence length="440" mass="48104">MVLITRYLPKLNEQPPKLDGLNKDQICDVVISNTTIGIIDQLTMLVAHSNNIFKSITDDCCKVTERIQKLSSRIKPLIDSTPSIEDYHRNTSIDVMNSRSRVEYHAENTEHNQHFTHDSIPNSVNDVYQSKCKPPPNLSLLDPYMDDNQKSLKLYTNPGFFMEEWIAEQQKQHEEARQRRRERREARLKKKGEKGEANEVKKVKSVTKVRYDPVTGEKITINVESPAQSHSSPAQSHHVPSSNQFGNTNQQYHTPPPPPTMSHGGGNQASNNLPPPPPTSGYSTPPPPISHSNSQSQFSNRPPSTGFNAPPPPPSSLPNQANPRISVHNMAPPVAAPAPPPPPPPPTAPAPPPPPMMASAGGGAAAAEKPKASGARSDLLSSIMQGIALKPAEERKIPEPTSKKEEAAALNVADILARRIAWAASDSEDDSDSDSDSEWD</sequence>
<dbReference type="OMA" id="WGEQESN"/>
<evidence type="ECO:0000256" key="2">
    <source>
        <dbReference type="SAM" id="MobiDB-lite"/>
    </source>
</evidence>
<dbReference type="InterPro" id="IPR028288">
    <property type="entry name" value="SCAR/WAVE_fam"/>
</dbReference>
<dbReference type="FunCoup" id="F0ZZ31">
    <property type="interactions" value="25"/>
</dbReference>
<dbReference type="Gene3D" id="1.20.5.340">
    <property type="match status" value="1"/>
</dbReference>
<feature type="compositionally biased region" description="Polar residues" evidence="2">
    <location>
        <begin position="243"/>
        <end position="253"/>
    </location>
</feature>
<reference evidence="5" key="1">
    <citation type="journal article" date="2011" name="Genome Biol.">
        <title>Comparative genomics of the social amoebae Dictyostelium discoideum and Dictyostelium purpureum.</title>
        <authorList>
            <consortium name="US DOE Joint Genome Institute (JGI-PGF)"/>
            <person name="Sucgang R."/>
            <person name="Kuo A."/>
            <person name="Tian X."/>
            <person name="Salerno W."/>
            <person name="Parikh A."/>
            <person name="Feasley C.L."/>
            <person name="Dalin E."/>
            <person name="Tu H."/>
            <person name="Huang E."/>
            <person name="Barry K."/>
            <person name="Lindquist E."/>
            <person name="Shapiro H."/>
            <person name="Bruce D."/>
            <person name="Schmutz J."/>
            <person name="Salamov A."/>
            <person name="Fey P."/>
            <person name="Gaudet P."/>
            <person name="Anjard C."/>
            <person name="Babu M.M."/>
            <person name="Basu S."/>
            <person name="Bushmanova Y."/>
            <person name="van der Wel H."/>
            <person name="Katoh-Kurasawa M."/>
            <person name="Dinh C."/>
            <person name="Coutinho P.M."/>
            <person name="Saito T."/>
            <person name="Elias M."/>
            <person name="Schaap P."/>
            <person name="Kay R.R."/>
            <person name="Henrissat B."/>
            <person name="Eichinger L."/>
            <person name="Rivero F."/>
            <person name="Putnam N.H."/>
            <person name="West C.M."/>
            <person name="Loomis W.F."/>
            <person name="Chisholm R.L."/>
            <person name="Shaulsky G."/>
            <person name="Strassmann J.E."/>
            <person name="Queller D.C."/>
            <person name="Kuspa A."/>
            <person name="Grigoriev I.V."/>
        </authorList>
    </citation>
    <scope>NUCLEOTIDE SEQUENCE [LARGE SCALE GENOMIC DNA]</scope>
    <source>
        <strain evidence="5">QSDP1</strain>
    </source>
</reference>